<evidence type="ECO:0000313" key="1">
    <source>
        <dbReference type="EMBL" id="PGH28567.1"/>
    </source>
</evidence>
<protein>
    <submittedName>
        <fullName evidence="1">Uncharacterized protein</fullName>
    </submittedName>
</protein>
<feature type="non-terminal residue" evidence="1">
    <location>
        <position position="102"/>
    </location>
</feature>
<evidence type="ECO:0000313" key="2">
    <source>
        <dbReference type="Proteomes" id="UP000226031"/>
    </source>
</evidence>
<dbReference type="EMBL" id="PDND01000374">
    <property type="protein sequence ID" value="PGH28567.1"/>
    <property type="molecule type" value="Genomic_DNA"/>
</dbReference>
<accession>A0A2B7Z6X2</accession>
<dbReference type="Proteomes" id="UP000226031">
    <property type="component" value="Unassembled WGS sequence"/>
</dbReference>
<dbReference type="AlphaFoldDB" id="A0A2B7Z6X2"/>
<name>A0A2B7Z6X2_9EURO</name>
<sequence>MQQENQLRGCLSPDSSSPKLCGSVAYRNMQEKTSKNRVSEAVRHFGFHSSLFSPISSFSSASLPTKQGKAGAFINFRFSFTFSLNDQVRHPTRDPAAVGAKV</sequence>
<reference evidence="1 2" key="1">
    <citation type="submission" date="2017-10" db="EMBL/GenBank/DDBJ databases">
        <title>Comparative genomics in systemic dimorphic fungi from Ajellomycetaceae.</title>
        <authorList>
            <person name="Munoz J.F."/>
            <person name="Mcewen J.G."/>
            <person name="Clay O.K."/>
            <person name="Cuomo C.A."/>
        </authorList>
    </citation>
    <scope>NUCLEOTIDE SEQUENCE [LARGE SCALE GENOMIC DNA]</scope>
    <source>
        <strain evidence="1 2">UAMH4076</strain>
    </source>
</reference>
<comment type="caution">
    <text evidence="1">The sequence shown here is derived from an EMBL/GenBank/DDBJ whole genome shotgun (WGS) entry which is preliminary data.</text>
</comment>
<organism evidence="1 2">
    <name type="scientific">[Emmonsia] crescens</name>
    <dbReference type="NCBI Taxonomy" id="73230"/>
    <lineage>
        <taxon>Eukaryota</taxon>
        <taxon>Fungi</taxon>
        <taxon>Dikarya</taxon>
        <taxon>Ascomycota</taxon>
        <taxon>Pezizomycotina</taxon>
        <taxon>Eurotiomycetes</taxon>
        <taxon>Eurotiomycetidae</taxon>
        <taxon>Onygenales</taxon>
        <taxon>Ajellomycetaceae</taxon>
        <taxon>Emergomyces</taxon>
    </lineage>
</organism>
<gene>
    <name evidence="1" type="ORF">GX50_08695</name>
</gene>
<keyword evidence="2" id="KW-1185">Reference proteome</keyword>
<proteinExistence type="predicted"/>